<gene>
    <name evidence="5" type="ORF">GCM10011534_06180</name>
</gene>
<dbReference type="RefSeq" id="WP_051630500.1">
    <property type="nucleotide sequence ID" value="NZ_BMLF01000001.1"/>
</dbReference>
<keyword evidence="2" id="KW-0238">DNA-binding</keyword>
<organism evidence="5 6">
    <name type="scientific">Pseudooceanicola nanhaiensis</name>
    <dbReference type="NCBI Taxonomy" id="375761"/>
    <lineage>
        <taxon>Bacteria</taxon>
        <taxon>Pseudomonadati</taxon>
        <taxon>Pseudomonadota</taxon>
        <taxon>Alphaproteobacteria</taxon>
        <taxon>Rhodobacterales</taxon>
        <taxon>Paracoccaceae</taxon>
        <taxon>Pseudooceanicola</taxon>
    </lineage>
</organism>
<dbReference type="EMBL" id="BMLF01000001">
    <property type="protein sequence ID" value="GGL87042.1"/>
    <property type="molecule type" value="Genomic_DNA"/>
</dbReference>
<dbReference type="PANTHER" id="PTHR43537:SF49">
    <property type="entry name" value="TRANSCRIPTIONAL REGULATORY PROTEIN"/>
    <property type="match status" value="1"/>
</dbReference>
<evidence type="ECO:0000313" key="5">
    <source>
        <dbReference type="EMBL" id="GGL87042.1"/>
    </source>
</evidence>
<reference evidence="5" key="1">
    <citation type="journal article" date="2014" name="Int. J. Syst. Evol. Microbiol.">
        <title>Complete genome sequence of Corynebacterium casei LMG S-19264T (=DSM 44701T), isolated from a smear-ripened cheese.</title>
        <authorList>
            <consortium name="US DOE Joint Genome Institute (JGI-PGF)"/>
            <person name="Walter F."/>
            <person name="Albersmeier A."/>
            <person name="Kalinowski J."/>
            <person name="Ruckert C."/>
        </authorList>
    </citation>
    <scope>NUCLEOTIDE SEQUENCE</scope>
    <source>
        <strain evidence="5">CGMCC 1.6293</strain>
    </source>
</reference>
<dbReference type="PROSITE" id="PS50949">
    <property type="entry name" value="HTH_GNTR"/>
    <property type="match status" value="1"/>
</dbReference>
<dbReference type="Gene3D" id="1.10.10.10">
    <property type="entry name" value="Winged helix-like DNA-binding domain superfamily/Winged helix DNA-binding domain"/>
    <property type="match status" value="1"/>
</dbReference>
<dbReference type="GO" id="GO:0003677">
    <property type="term" value="F:DNA binding"/>
    <property type="evidence" value="ECO:0007669"/>
    <property type="project" value="UniProtKB-KW"/>
</dbReference>
<dbReference type="GO" id="GO:0003700">
    <property type="term" value="F:DNA-binding transcription factor activity"/>
    <property type="evidence" value="ECO:0007669"/>
    <property type="project" value="InterPro"/>
</dbReference>
<keyword evidence="1" id="KW-0805">Transcription regulation</keyword>
<dbReference type="InterPro" id="IPR036388">
    <property type="entry name" value="WH-like_DNA-bd_sf"/>
</dbReference>
<protein>
    <submittedName>
        <fullName evidence="5">GntR family transcriptional regulator</fullName>
    </submittedName>
</protein>
<reference evidence="5" key="2">
    <citation type="submission" date="2020-09" db="EMBL/GenBank/DDBJ databases">
        <authorList>
            <person name="Sun Q."/>
            <person name="Zhou Y."/>
        </authorList>
    </citation>
    <scope>NUCLEOTIDE SEQUENCE</scope>
    <source>
        <strain evidence="5">CGMCC 1.6293</strain>
    </source>
</reference>
<evidence type="ECO:0000313" key="6">
    <source>
        <dbReference type="Proteomes" id="UP000649829"/>
    </source>
</evidence>
<dbReference type="InterPro" id="IPR011711">
    <property type="entry name" value="GntR_C"/>
</dbReference>
<feature type="domain" description="HTH gntR-type" evidence="4">
    <location>
        <begin position="14"/>
        <end position="81"/>
    </location>
</feature>
<dbReference type="InterPro" id="IPR008920">
    <property type="entry name" value="TF_FadR/GntR_C"/>
</dbReference>
<evidence type="ECO:0000256" key="1">
    <source>
        <dbReference type="ARBA" id="ARBA00023015"/>
    </source>
</evidence>
<keyword evidence="3" id="KW-0804">Transcription</keyword>
<dbReference type="InterPro" id="IPR036390">
    <property type="entry name" value="WH_DNA-bd_sf"/>
</dbReference>
<keyword evidence="6" id="KW-1185">Reference proteome</keyword>
<dbReference type="SUPFAM" id="SSF48008">
    <property type="entry name" value="GntR ligand-binding domain-like"/>
    <property type="match status" value="1"/>
</dbReference>
<evidence type="ECO:0000256" key="2">
    <source>
        <dbReference type="ARBA" id="ARBA00023125"/>
    </source>
</evidence>
<dbReference type="SMART" id="SM00895">
    <property type="entry name" value="FCD"/>
    <property type="match status" value="1"/>
</dbReference>
<evidence type="ECO:0000256" key="3">
    <source>
        <dbReference type="ARBA" id="ARBA00023163"/>
    </source>
</evidence>
<dbReference type="CDD" id="cd07377">
    <property type="entry name" value="WHTH_GntR"/>
    <property type="match status" value="1"/>
</dbReference>
<proteinExistence type="predicted"/>
<dbReference type="SMART" id="SM00345">
    <property type="entry name" value="HTH_GNTR"/>
    <property type="match status" value="1"/>
</dbReference>
<dbReference type="PANTHER" id="PTHR43537">
    <property type="entry name" value="TRANSCRIPTIONAL REGULATOR, GNTR FAMILY"/>
    <property type="match status" value="1"/>
</dbReference>
<dbReference type="AlphaFoldDB" id="A0A917WAB3"/>
<evidence type="ECO:0000259" key="4">
    <source>
        <dbReference type="PROSITE" id="PS50949"/>
    </source>
</evidence>
<dbReference type="Pfam" id="PF00392">
    <property type="entry name" value="GntR"/>
    <property type="match status" value="1"/>
</dbReference>
<dbReference type="Pfam" id="PF07729">
    <property type="entry name" value="FCD"/>
    <property type="match status" value="1"/>
</dbReference>
<dbReference type="Gene3D" id="1.20.120.530">
    <property type="entry name" value="GntR ligand-binding domain-like"/>
    <property type="match status" value="1"/>
</dbReference>
<name>A0A917WAB3_9RHOB</name>
<dbReference type="Proteomes" id="UP000649829">
    <property type="component" value="Unassembled WGS sequence"/>
</dbReference>
<accession>A0A917WAB3</accession>
<sequence length="230" mass="25668">MTPNTHHPDPADGRSRADRIAALLEEQILTGRFPPGTRLDEASLAEEHKVSRTPIREAFQRLALSGLVEHAPRRGIFVRQATAVEIMEMFEVMAELEAVCGRLAALRSREADVEKLRAANLLCHAALEAGDADAYYAENGTFHHLIYALSGNRFLEQEASRLHRRLKPYRRMQLYLRGRLAQSMEEHEAIVAAIAAGDAAEAAEQLRRHVAVQGEKFHHLLTQLRLDGAG</sequence>
<comment type="caution">
    <text evidence="5">The sequence shown here is derived from an EMBL/GenBank/DDBJ whole genome shotgun (WGS) entry which is preliminary data.</text>
</comment>
<dbReference type="InterPro" id="IPR000524">
    <property type="entry name" value="Tscrpt_reg_HTH_GntR"/>
</dbReference>
<dbReference type="SUPFAM" id="SSF46785">
    <property type="entry name" value="Winged helix' DNA-binding domain"/>
    <property type="match status" value="1"/>
</dbReference>